<evidence type="ECO:0000313" key="2">
    <source>
        <dbReference type="Proteomes" id="UP000460298"/>
    </source>
</evidence>
<sequence>MKDYYISLFYSDVDDAYVADIPDLEYCSAVGATPEEALHEVLKAKEAWIAAAQDANREIPEARYRPVRYQIG</sequence>
<dbReference type="AlphaFoldDB" id="A0A833H2U3"/>
<reference evidence="1 2" key="1">
    <citation type="submission" date="2019-10" db="EMBL/GenBank/DDBJ databases">
        <title>Extracellular Electron Transfer in a Candidatus Methanoperedens spp. Enrichment Culture.</title>
        <authorList>
            <person name="Berger S."/>
            <person name="Rangel Shaw D."/>
            <person name="Berben T."/>
            <person name="In 'T Zandt M."/>
            <person name="Frank J."/>
            <person name="Reimann J."/>
            <person name="Jetten M.S.M."/>
            <person name="Welte C.U."/>
        </authorList>
    </citation>
    <scope>NUCLEOTIDE SEQUENCE [LARGE SCALE GENOMIC DNA]</scope>
    <source>
        <strain evidence="1">SB12</strain>
    </source>
</reference>
<dbReference type="SUPFAM" id="SSF143100">
    <property type="entry name" value="TTHA1013/TTHA0281-like"/>
    <property type="match status" value="1"/>
</dbReference>
<dbReference type="EMBL" id="WBUI01000005">
    <property type="protein sequence ID" value="KAB2933586.1"/>
    <property type="molecule type" value="Genomic_DNA"/>
</dbReference>
<accession>A0A833H2U3</accession>
<dbReference type="Gene3D" id="3.30.160.250">
    <property type="match status" value="1"/>
</dbReference>
<dbReference type="InterPro" id="IPR035069">
    <property type="entry name" value="TTHA1013/TTHA0281-like"/>
</dbReference>
<evidence type="ECO:0000313" key="1">
    <source>
        <dbReference type="EMBL" id="KAB2933586.1"/>
    </source>
</evidence>
<gene>
    <name evidence="1" type="ORF">F9K24_06995</name>
</gene>
<organism evidence="1 2">
    <name type="scientific">Leptonema illini</name>
    <dbReference type="NCBI Taxonomy" id="183"/>
    <lineage>
        <taxon>Bacteria</taxon>
        <taxon>Pseudomonadati</taxon>
        <taxon>Spirochaetota</taxon>
        <taxon>Spirochaetia</taxon>
        <taxon>Leptospirales</taxon>
        <taxon>Leptospiraceae</taxon>
        <taxon>Leptonema</taxon>
    </lineage>
</organism>
<dbReference type="Proteomes" id="UP000460298">
    <property type="component" value="Unassembled WGS sequence"/>
</dbReference>
<name>A0A833H2U3_9LEPT</name>
<protein>
    <submittedName>
        <fullName evidence="1">Type II toxin-antitoxin system HicB family antitoxin</fullName>
    </submittedName>
</protein>
<comment type="caution">
    <text evidence="1">The sequence shown here is derived from an EMBL/GenBank/DDBJ whole genome shotgun (WGS) entry which is preliminary data.</text>
</comment>
<proteinExistence type="predicted"/>